<protein>
    <submittedName>
        <fullName evidence="1">Uncharacterized protein</fullName>
    </submittedName>
</protein>
<accession>A0ACC1K0B3</accession>
<proteinExistence type="predicted"/>
<reference evidence="1" key="1">
    <citation type="submission" date="2022-07" db="EMBL/GenBank/DDBJ databases">
        <title>Phylogenomic reconstructions and comparative analyses of Kickxellomycotina fungi.</title>
        <authorList>
            <person name="Reynolds N.K."/>
            <person name="Stajich J.E."/>
            <person name="Barry K."/>
            <person name="Grigoriev I.V."/>
            <person name="Crous P."/>
            <person name="Smith M.E."/>
        </authorList>
    </citation>
    <scope>NUCLEOTIDE SEQUENCE</scope>
    <source>
        <strain evidence="1">CBS 109366</strain>
    </source>
</reference>
<keyword evidence="2" id="KW-1185">Reference proteome</keyword>
<name>A0ACC1K0B3_9FUNG</name>
<evidence type="ECO:0000313" key="1">
    <source>
        <dbReference type="EMBL" id="KAJ2770713.1"/>
    </source>
</evidence>
<dbReference type="Proteomes" id="UP001140234">
    <property type="component" value="Unassembled WGS sequence"/>
</dbReference>
<sequence length="312" mass="35252">MSHVVMLRIDNSSYAFVEFESAGDATAARSKLHHSRLFGSQLEVHFETKVPQPFRQMLEGARRSRSPSHNRAPRTTDHSPELSPADPRYPAERGHMRHASHAAPYDKRDRPDAMRGTHGAPPPPPAYSRPVYANRGGADERDAHRHHAQQQRPPYRAYNARREQGDYQFRHEAGDYGAGYSSRPRATYGDRVPYNPERYNAYHEPRRRDSRSMSPGRRDGRSASPVRGNDRLASPEHRDGQEPQTSGGSWSDDRPPRSRNEHSDSGHRSHSHGPAPERQNSAWDLEMTAEVPPVKTPTEAGHFNEDSLFAAP</sequence>
<comment type="caution">
    <text evidence="1">The sequence shown here is derived from an EMBL/GenBank/DDBJ whole genome shotgun (WGS) entry which is preliminary data.</text>
</comment>
<dbReference type="EMBL" id="JANBUJ010000675">
    <property type="protein sequence ID" value="KAJ2770713.1"/>
    <property type="molecule type" value="Genomic_DNA"/>
</dbReference>
<gene>
    <name evidence="1" type="ORF">IWQ57_002531</name>
</gene>
<organism evidence="1 2">
    <name type="scientific">Coemansia nantahalensis</name>
    <dbReference type="NCBI Taxonomy" id="2789366"/>
    <lineage>
        <taxon>Eukaryota</taxon>
        <taxon>Fungi</taxon>
        <taxon>Fungi incertae sedis</taxon>
        <taxon>Zoopagomycota</taxon>
        <taxon>Kickxellomycotina</taxon>
        <taxon>Kickxellomycetes</taxon>
        <taxon>Kickxellales</taxon>
        <taxon>Kickxellaceae</taxon>
        <taxon>Coemansia</taxon>
    </lineage>
</organism>
<evidence type="ECO:0000313" key="2">
    <source>
        <dbReference type="Proteomes" id="UP001140234"/>
    </source>
</evidence>